<dbReference type="RefSeq" id="WP_180570103.1">
    <property type="nucleotide sequence ID" value="NZ_JACCKB010000034.1"/>
</dbReference>
<evidence type="ECO:0000259" key="9">
    <source>
        <dbReference type="PROSITE" id="PS51755"/>
    </source>
</evidence>
<dbReference type="CDD" id="cd00383">
    <property type="entry name" value="trans_reg_C"/>
    <property type="match status" value="1"/>
</dbReference>
<dbReference type="InterPro" id="IPR039420">
    <property type="entry name" value="WalR-like"/>
</dbReference>
<evidence type="ECO:0000256" key="6">
    <source>
        <dbReference type="PROSITE-ProRule" id="PRU00169"/>
    </source>
</evidence>
<keyword evidence="2" id="KW-0902">Two-component regulatory system</keyword>
<evidence type="ECO:0000256" key="4">
    <source>
        <dbReference type="ARBA" id="ARBA00023125"/>
    </source>
</evidence>
<dbReference type="FunFam" id="3.40.50.2300:FF:000002">
    <property type="entry name" value="DNA-binding response regulator PhoP"/>
    <property type="match status" value="1"/>
</dbReference>
<reference evidence="10 11" key="1">
    <citation type="submission" date="2020-07" db="EMBL/GenBank/DDBJ databases">
        <title>Endozoicomonas sp. nov., isolated from sediment.</title>
        <authorList>
            <person name="Gu T."/>
        </authorList>
    </citation>
    <scope>NUCLEOTIDE SEQUENCE [LARGE SCALE GENOMIC DNA]</scope>
    <source>
        <strain evidence="10 11">SM1973</strain>
    </source>
</reference>
<keyword evidence="1 6" id="KW-0597">Phosphoprotein</keyword>
<dbReference type="Proteomes" id="UP000569732">
    <property type="component" value="Unassembled WGS sequence"/>
</dbReference>
<evidence type="ECO:0000256" key="2">
    <source>
        <dbReference type="ARBA" id="ARBA00023012"/>
    </source>
</evidence>
<dbReference type="GO" id="GO:0000976">
    <property type="term" value="F:transcription cis-regulatory region binding"/>
    <property type="evidence" value="ECO:0007669"/>
    <property type="project" value="TreeGrafter"/>
</dbReference>
<dbReference type="SMART" id="SM00448">
    <property type="entry name" value="REC"/>
    <property type="match status" value="1"/>
</dbReference>
<organism evidence="10 11">
    <name type="scientific">Spartinivicinus marinus</name>
    <dbReference type="NCBI Taxonomy" id="2994442"/>
    <lineage>
        <taxon>Bacteria</taxon>
        <taxon>Pseudomonadati</taxon>
        <taxon>Pseudomonadota</taxon>
        <taxon>Gammaproteobacteria</taxon>
        <taxon>Oceanospirillales</taxon>
        <taxon>Zooshikellaceae</taxon>
        <taxon>Spartinivicinus</taxon>
    </lineage>
</organism>
<dbReference type="GO" id="GO:0006355">
    <property type="term" value="P:regulation of DNA-templated transcription"/>
    <property type="evidence" value="ECO:0007669"/>
    <property type="project" value="InterPro"/>
</dbReference>
<dbReference type="PROSITE" id="PS50110">
    <property type="entry name" value="RESPONSE_REGULATORY"/>
    <property type="match status" value="1"/>
</dbReference>
<dbReference type="Gene3D" id="1.10.10.10">
    <property type="entry name" value="Winged helix-like DNA-binding domain superfamily/Winged helix DNA-binding domain"/>
    <property type="match status" value="1"/>
</dbReference>
<evidence type="ECO:0000259" key="8">
    <source>
        <dbReference type="PROSITE" id="PS50110"/>
    </source>
</evidence>
<evidence type="ECO:0000313" key="11">
    <source>
        <dbReference type="Proteomes" id="UP000569732"/>
    </source>
</evidence>
<evidence type="ECO:0000313" key="10">
    <source>
        <dbReference type="EMBL" id="NYZ68083.1"/>
    </source>
</evidence>
<feature type="domain" description="OmpR/PhoB-type" evidence="9">
    <location>
        <begin position="124"/>
        <end position="218"/>
    </location>
</feature>
<proteinExistence type="predicted"/>
<dbReference type="InterPro" id="IPR011006">
    <property type="entry name" value="CheY-like_superfamily"/>
</dbReference>
<dbReference type="EMBL" id="JACCKB010000034">
    <property type="protein sequence ID" value="NYZ68083.1"/>
    <property type="molecule type" value="Genomic_DNA"/>
</dbReference>
<gene>
    <name evidence="10" type="ORF">H0A36_18875</name>
</gene>
<dbReference type="AlphaFoldDB" id="A0A853I3Z8"/>
<dbReference type="InterPro" id="IPR036388">
    <property type="entry name" value="WH-like_DNA-bd_sf"/>
</dbReference>
<dbReference type="GO" id="GO:0000156">
    <property type="term" value="F:phosphorelay response regulator activity"/>
    <property type="evidence" value="ECO:0007669"/>
    <property type="project" value="TreeGrafter"/>
</dbReference>
<dbReference type="SUPFAM" id="SSF52172">
    <property type="entry name" value="CheY-like"/>
    <property type="match status" value="1"/>
</dbReference>
<dbReference type="Pfam" id="PF00072">
    <property type="entry name" value="Response_reg"/>
    <property type="match status" value="1"/>
</dbReference>
<dbReference type="GO" id="GO:0005829">
    <property type="term" value="C:cytosol"/>
    <property type="evidence" value="ECO:0007669"/>
    <property type="project" value="TreeGrafter"/>
</dbReference>
<feature type="modified residue" description="4-aspartylphosphate" evidence="6">
    <location>
        <position position="51"/>
    </location>
</feature>
<comment type="caution">
    <text evidence="10">The sequence shown here is derived from an EMBL/GenBank/DDBJ whole genome shotgun (WGS) entry which is preliminary data.</text>
</comment>
<dbReference type="PANTHER" id="PTHR48111">
    <property type="entry name" value="REGULATOR OF RPOS"/>
    <property type="match status" value="1"/>
</dbReference>
<accession>A0A853I3Z8</accession>
<keyword evidence="5" id="KW-0804">Transcription</keyword>
<evidence type="ECO:0000256" key="3">
    <source>
        <dbReference type="ARBA" id="ARBA00023015"/>
    </source>
</evidence>
<keyword evidence="3" id="KW-0805">Transcription regulation</keyword>
<protein>
    <submittedName>
        <fullName evidence="10">Response regulator transcription factor</fullName>
    </submittedName>
</protein>
<dbReference type="Gene3D" id="3.40.50.2300">
    <property type="match status" value="1"/>
</dbReference>
<dbReference type="Pfam" id="PF00486">
    <property type="entry name" value="Trans_reg_C"/>
    <property type="match status" value="1"/>
</dbReference>
<sequence>MRLLVVDDNHELLENTANELRQAGFAVDTCDNGVDALHQGQEENYAAIVLDLGLPDIDGLTILREWRSRQNTVPVIILTARGEWYERVEGLQAGADDYVSKPFYHEELIARLRAVICRYHGHNNAALQLGDISLDEEKQQLDYQGKHYKLTAMEFRLLRYFMLNPGKVLSKQRLTEQLYEYDADKDSNVLEVYIAHLRRKLGKASIETRRGQGYIFHGSTA</sequence>
<dbReference type="SMART" id="SM00862">
    <property type="entry name" value="Trans_reg_C"/>
    <property type="match status" value="1"/>
</dbReference>
<name>A0A853I3Z8_9GAMM</name>
<dbReference type="Gene3D" id="6.10.250.690">
    <property type="match status" value="1"/>
</dbReference>
<keyword evidence="11" id="KW-1185">Reference proteome</keyword>
<feature type="domain" description="Response regulatory" evidence="8">
    <location>
        <begin position="2"/>
        <end position="116"/>
    </location>
</feature>
<evidence type="ECO:0000256" key="7">
    <source>
        <dbReference type="PROSITE-ProRule" id="PRU01091"/>
    </source>
</evidence>
<dbReference type="InterPro" id="IPR001789">
    <property type="entry name" value="Sig_transdc_resp-reg_receiver"/>
</dbReference>
<dbReference type="InterPro" id="IPR001867">
    <property type="entry name" value="OmpR/PhoB-type_DNA-bd"/>
</dbReference>
<evidence type="ECO:0000256" key="1">
    <source>
        <dbReference type="ARBA" id="ARBA00022553"/>
    </source>
</evidence>
<evidence type="ECO:0000256" key="5">
    <source>
        <dbReference type="ARBA" id="ARBA00023163"/>
    </source>
</evidence>
<feature type="DNA-binding region" description="OmpR/PhoB-type" evidence="7">
    <location>
        <begin position="124"/>
        <end position="218"/>
    </location>
</feature>
<keyword evidence="4 7" id="KW-0238">DNA-binding</keyword>
<dbReference type="PROSITE" id="PS51755">
    <property type="entry name" value="OMPR_PHOB"/>
    <property type="match status" value="1"/>
</dbReference>
<dbReference type="GO" id="GO:0032993">
    <property type="term" value="C:protein-DNA complex"/>
    <property type="evidence" value="ECO:0007669"/>
    <property type="project" value="TreeGrafter"/>
</dbReference>
<dbReference type="FunFam" id="1.10.10.10:FF:000005">
    <property type="entry name" value="Two-component system response regulator"/>
    <property type="match status" value="1"/>
</dbReference>
<dbReference type="PANTHER" id="PTHR48111:SF37">
    <property type="entry name" value="RESPONSE REGULATOR PROTEIN CARR"/>
    <property type="match status" value="1"/>
</dbReference>